<dbReference type="PANTHER" id="PTHR13887:SF14">
    <property type="entry name" value="DISULFIDE BOND FORMATION PROTEIN D"/>
    <property type="match status" value="1"/>
</dbReference>
<keyword evidence="6" id="KW-0472">Membrane</keyword>
<dbReference type="Gene3D" id="3.40.30.10">
    <property type="entry name" value="Glutaredoxin"/>
    <property type="match status" value="1"/>
</dbReference>
<name>A0A2M6WK11_9BACT</name>
<dbReference type="PANTHER" id="PTHR13887">
    <property type="entry name" value="GLUTATHIONE S-TRANSFERASE KAPPA"/>
    <property type="match status" value="1"/>
</dbReference>
<feature type="transmembrane region" description="Helical" evidence="6">
    <location>
        <begin position="6"/>
        <end position="25"/>
    </location>
</feature>
<protein>
    <recommendedName>
        <fullName evidence="7">Thioredoxin domain-containing protein</fullName>
    </recommendedName>
</protein>
<dbReference type="InterPro" id="IPR013766">
    <property type="entry name" value="Thioredoxin_domain"/>
</dbReference>
<sequence length="217" mass="24229">MNKNSILLPVSILLAGVLIAGSIIYSKVPKNAKPLTKSELIAILEDDDFILGSEDAPVSLVIFGDYQCPYCKLQYDQTEKKIIENYVNTGKVKMFYRDLPLRNIHPQAQLAAQATQCAGNQGKFWEYHDYLFDNQEAIPELDFTVTAVTLGLSENEFQKCLESNETKLEVDTDAQHAFNYGLDATPMSLVNGTLVEGSQPYEVFVQVIENELANPVE</sequence>
<keyword evidence="6" id="KW-0812">Transmembrane</keyword>
<evidence type="ECO:0000313" key="8">
    <source>
        <dbReference type="EMBL" id="PIT93084.1"/>
    </source>
</evidence>
<dbReference type="InterPro" id="IPR012336">
    <property type="entry name" value="Thioredoxin-like_fold"/>
</dbReference>
<dbReference type="SUPFAM" id="SSF52833">
    <property type="entry name" value="Thioredoxin-like"/>
    <property type="match status" value="1"/>
</dbReference>
<dbReference type="PROSITE" id="PS51352">
    <property type="entry name" value="THIOREDOXIN_2"/>
    <property type="match status" value="1"/>
</dbReference>
<comment type="caution">
    <text evidence="8">The sequence shown here is derived from an EMBL/GenBank/DDBJ whole genome shotgun (WGS) entry which is preliminary data.</text>
</comment>
<feature type="domain" description="Thioredoxin" evidence="7">
    <location>
        <begin position="22"/>
        <end position="213"/>
    </location>
</feature>
<dbReference type="AlphaFoldDB" id="A0A2M6WK11"/>
<dbReference type="InterPro" id="IPR036249">
    <property type="entry name" value="Thioredoxin-like_sf"/>
</dbReference>
<keyword evidence="6" id="KW-1133">Transmembrane helix</keyword>
<dbReference type="Proteomes" id="UP000229112">
    <property type="component" value="Unassembled WGS sequence"/>
</dbReference>
<evidence type="ECO:0000256" key="4">
    <source>
        <dbReference type="ARBA" id="ARBA00023157"/>
    </source>
</evidence>
<keyword evidence="3" id="KW-0560">Oxidoreductase</keyword>
<evidence type="ECO:0000256" key="2">
    <source>
        <dbReference type="ARBA" id="ARBA00022729"/>
    </source>
</evidence>
<evidence type="ECO:0000256" key="5">
    <source>
        <dbReference type="ARBA" id="ARBA00023284"/>
    </source>
</evidence>
<dbReference type="Pfam" id="PF13462">
    <property type="entry name" value="Thioredoxin_4"/>
    <property type="match status" value="1"/>
</dbReference>
<keyword evidence="2" id="KW-0732">Signal</keyword>
<organism evidence="8 9">
    <name type="scientific">Candidatus Harrisonbacteria bacterium CG10_big_fil_rev_8_21_14_0_10_38_8</name>
    <dbReference type="NCBI Taxonomy" id="1974582"/>
    <lineage>
        <taxon>Bacteria</taxon>
        <taxon>Candidatus Harrisoniibacteriota</taxon>
    </lineage>
</organism>
<evidence type="ECO:0000256" key="6">
    <source>
        <dbReference type="SAM" id="Phobius"/>
    </source>
</evidence>
<accession>A0A2M6WK11</accession>
<reference evidence="9" key="1">
    <citation type="submission" date="2017-09" db="EMBL/GenBank/DDBJ databases">
        <title>Depth-based differentiation of microbial function through sediment-hosted aquifers and enrichment of novel symbionts in the deep terrestrial subsurface.</title>
        <authorList>
            <person name="Probst A.J."/>
            <person name="Ladd B."/>
            <person name="Jarett J.K."/>
            <person name="Geller-Mcgrath D.E."/>
            <person name="Sieber C.M.K."/>
            <person name="Emerson J.B."/>
            <person name="Anantharaman K."/>
            <person name="Thomas B.C."/>
            <person name="Malmstrom R."/>
            <person name="Stieglmeier M."/>
            <person name="Klingl A."/>
            <person name="Woyke T."/>
            <person name="Ryan C.M."/>
            <person name="Banfield J.F."/>
        </authorList>
    </citation>
    <scope>NUCLEOTIDE SEQUENCE [LARGE SCALE GENOMIC DNA]</scope>
</reference>
<comment type="similarity">
    <text evidence="1">Belongs to the thioredoxin family. DsbA subfamily.</text>
</comment>
<evidence type="ECO:0000259" key="7">
    <source>
        <dbReference type="PROSITE" id="PS51352"/>
    </source>
</evidence>
<evidence type="ECO:0000313" key="9">
    <source>
        <dbReference type="Proteomes" id="UP000229112"/>
    </source>
</evidence>
<gene>
    <name evidence="8" type="ORF">COU06_01620</name>
</gene>
<evidence type="ECO:0000256" key="1">
    <source>
        <dbReference type="ARBA" id="ARBA00005791"/>
    </source>
</evidence>
<keyword evidence="5" id="KW-0676">Redox-active center</keyword>
<proteinExistence type="inferred from homology"/>
<keyword evidence="4" id="KW-1015">Disulfide bond</keyword>
<dbReference type="GO" id="GO:0016491">
    <property type="term" value="F:oxidoreductase activity"/>
    <property type="evidence" value="ECO:0007669"/>
    <property type="project" value="UniProtKB-KW"/>
</dbReference>
<dbReference type="EMBL" id="PFAY01000012">
    <property type="protein sequence ID" value="PIT93084.1"/>
    <property type="molecule type" value="Genomic_DNA"/>
</dbReference>
<evidence type="ECO:0000256" key="3">
    <source>
        <dbReference type="ARBA" id="ARBA00023002"/>
    </source>
</evidence>